<feature type="signal peptide" evidence="7">
    <location>
        <begin position="1"/>
        <end position="21"/>
    </location>
</feature>
<dbReference type="InterPro" id="IPR051459">
    <property type="entry name" value="Cytochrome_c-type_DH"/>
</dbReference>
<accession>A0A560KKU2</accession>
<keyword evidence="3 4" id="KW-0408">Iron</keyword>
<organism evidence="9 10">
    <name type="scientific">Bradyrhizobium sacchari</name>
    <dbReference type="NCBI Taxonomy" id="1399419"/>
    <lineage>
        <taxon>Bacteria</taxon>
        <taxon>Pseudomonadati</taxon>
        <taxon>Pseudomonadota</taxon>
        <taxon>Alphaproteobacteria</taxon>
        <taxon>Hyphomicrobiales</taxon>
        <taxon>Nitrobacteraceae</taxon>
        <taxon>Bradyrhizobium</taxon>
    </lineage>
</organism>
<evidence type="ECO:0000256" key="6">
    <source>
        <dbReference type="SAM" id="Phobius"/>
    </source>
</evidence>
<proteinExistence type="predicted"/>
<keyword evidence="1 4" id="KW-0349">Heme</keyword>
<dbReference type="SUPFAM" id="SSF46626">
    <property type="entry name" value="Cytochrome c"/>
    <property type="match status" value="2"/>
</dbReference>
<evidence type="ECO:0000256" key="2">
    <source>
        <dbReference type="ARBA" id="ARBA00022723"/>
    </source>
</evidence>
<keyword evidence="6" id="KW-1133">Transmembrane helix</keyword>
<feature type="domain" description="Cytochrome c" evidence="8">
    <location>
        <begin position="172"/>
        <end position="282"/>
    </location>
</feature>
<dbReference type="GO" id="GO:0020037">
    <property type="term" value="F:heme binding"/>
    <property type="evidence" value="ECO:0007669"/>
    <property type="project" value="InterPro"/>
</dbReference>
<dbReference type="Proteomes" id="UP000315914">
    <property type="component" value="Unassembled WGS sequence"/>
</dbReference>
<keyword evidence="6" id="KW-0812">Transmembrane</keyword>
<dbReference type="Gene3D" id="1.10.760.10">
    <property type="entry name" value="Cytochrome c-like domain"/>
    <property type="match status" value="1"/>
</dbReference>
<dbReference type="InterPro" id="IPR009056">
    <property type="entry name" value="Cyt_c-like_dom"/>
</dbReference>
<reference evidence="9 10" key="1">
    <citation type="submission" date="2019-06" db="EMBL/GenBank/DDBJ databases">
        <title>Genomic Encyclopedia of Type Strains, Phase IV (KMG-V): Genome sequencing to study the core and pangenomes of soil and plant-associated prokaryotes.</title>
        <authorList>
            <person name="Whitman W."/>
        </authorList>
    </citation>
    <scope>NUCLEOTIDE SEQUENCE [LARGE SCALE GENOMIC DNA]</scope>
    <source>
        <strain evidence="9 10">BR 10556</strain>
    </source>
</reference>
<dbReference type="GO" id="GO:0009055">
    <property type="term" value="F:electron transfer activity"/>
    <property type="evidence" value="ECO:0007669"/>
    <property type="project" value="InterPro"/>
</dbReference>
<dbReference type="AlphaFoldDB" id="A0A560KKU2"/>
<comment type="caution">
    <text evidence="9">The sequence shown here is derived from an EMBL/GenBank/DDBJ whole genome shotgun (WGS) entry which is preliminary data.</text>
</comment>
<evidence type="ECO:0000256" key="3">
    <source>
        <dbReference type="ARBA" id="ARBA00023004"/>
    </source>
</evidence>
<feature type="transmembrane region" description="Helical" evidence="6">
    <location>
        <begin position="443"/>
        <end position="467"/>
    </location>
</feature>
<evidence type="ECO:0000313" key="9">
    <source>
        <dbReference type="EMBL" id="TWB83772.1"/>
    </source>
</evidence>
<feature type="chain" id="PRO_5021757567" evidence="7">
    <location>
        <begin position="22"/>
        <end position="473"/>
    </location>
</feature>
<dbReference type="PANTHER" id="PTHR35008:SF4">
    <property type="entry name" value="BLL4482 PROTEIN"/>
    <property type="match status" value="1"/>
</dbReference>
<dbReference type="GO" id="GO:0046872">
    <property type="term" value="F:metal ion binding"/>
    <property type="evidence" value="ECO:0007669"/>
    <property type="project" value="UniProtKB-KW"/>
</dbReference>
<evidence type="ECO:0000256" key="4">
    <source>
        <dbReference type="PROSITE-ProRule" id="PRU00433"/>
    </source>
</evidence>
<keyword evidence="7" id="KW-0732">Signal</keyword>
<gene>
    <name evidence="9" type="ORF">FBZ95_101208</name>
</gene>
<dbReference type="EMBL" id="VITW01000001">
    <property type="protein sequence ID" value="TWB83772.1"/>
    <property type="molecule type" value="Genomic_DNA"/>
</dbReference>
<keyword evidence="2 4" id="KW-0479">Metal-binding</keyword>
<evidence type="ECO:0000256" key="7">
    <source>
        <dbReference type="SAM" id="SignalP"/>
    </source>
</evidence>
<feature type="compositionally biased region" description="Basic and acidic residues" evidence="5">
    <location>
        <begin position="335"/>
        <end position="347"/>
    </location>
</feature>
<dbReference type="STRING" id="1399419.A5906_06835"/>
<protein>
    <submittedName>
        <fullName evidence="9">Mono/diheme cytochrome c family protein</fullName>
    </submittedName>
</protein>
<evidence type="ECO:0000256" key="1">
    <source>
        <dbReference type="ARBA" id="ARBA00022617"/>
    </source>
</evidence>
<name>A0A560KKU2_9BRAD</name>
<keyword evidence="6" id="KW-0472">Membrane</keyword>
<feature type="domain" description="Cytochrome c" evidence="8">
    <location>
        <begin position="27"/>
        <end position="130"/>
    </location>
</feature>
<evidence type="ECO:0000313" key="10">
    <source>
        <dbReference type="Proteomes" id="UP000315914"/>
    </source>
</evidence>
<keyword evidence="10" id="KW-1185">Reference proteome</keyword>
<sequence>MGSKLSITLLALAALTTVAQAQDKSSDIIARGEYLARAGDCTACHTAPEGRLFAGGRAMPTPFGTLYTSNITPDPETGIGRWSADDFYKTMHSGRFPDGGLIYPAMPFASYTKVTRADSDAIFAYLRSIPPVDQKNRPHDLRFPYDNRQLILGWRTLYFREGEFKPDPTKSAEWNRGAYLVEGLGHCSMCHSPINALGGTSKSDAFKGGLIPMQNWYAPSLTSNREAGLGDWSIKDITDLLQTGVSARGVVYGPMAEVVHNSLQYLSDEDTRAMAVYLKGISEPSPPPPASSALPTTESSLLISLQDRLRQELCELSRHAGRRQAAALAAARQQPVDRDGVGGEPDPHGAQWWLSAGHQGQPDALWHAALRRAPLRQRGRRRRFLHPHRLGQSRHAGLGARGQRAALRAAELRDVMINSDPPTSPAAADQAVEEVVAQGPSGALVLAGIATACVVAMWLAFYLFVFLPRGPLQ</sequence>
<dbReference type="InterPro" id="IPR036909">
    <property type="entry name" value="Cyt_c-like_dom_sf"/>
</dbReference>
<dbReference type="PROSITE" id="PS51007">
    <property type="entry name" value="CYTC"/>
    <property type="match status" value="2"/>
</dbReference>
<dbReference type="PANTHER" id="PTHR35008">
    <property type="entry name" value="BLL4482 PROTEIN-RELATED"/>
    <property type="match status" value="1"/>
</dbReference>
<evidence type="ECO:0000259" key="8">
    <source>
        <dbReference type="PROSITE" id="PS51007"/>
    </source>
</evidence>
<evidence type="ECO:0000256" key="5">
    <source>
        <dbReference type="SAM" id="MobiDB-lite"/>
    </source>
</evidence>
<feature type="region of interest" description="Disordered" evidence="5">
    <location>
        <begin position="326"/>
        <end position="347"/>
    </location>
</feature>